<sequence>MDIKYPFKPKSNKTLIPGQYWAIPLKDGKFACGRVVQVTRNYMASPTKTFLAGLVDWVGNIPPTYEAIAGKKILEQGVVHVRCIHETALDEMLTGYRPLDLDFIEPDYFSSQIGYQPGHCMLMKGLEELRPINLEEWQKYSTLGIWGTDYIRQLAEEKFFN</sequence>
<name>A0ABW1L470_9BACL</name>
<proteinExistence type="predicted"/>
<accession>A0ABW1L470</accession>
<keyword evidence="2" id="KW-1185">Reference proteome</keyword>
<evidence type="ECO:0000313" key="2">
    <source>
        <dbReference type="Proteomes" id="UP001596170"/>
    </source>
</evidence>
<reference evidence="2" key="1">
    <citation type="journal article" date="2019" name="Int. J. Syst. Evol. Microbiol.">
        <title>The Global Catalogue of Microorganisms (GCM) 10K type strain sequencing project: providing services to taxonomists for standard genome sequencing and annotation.</title>
        <authorList>
            <consortium name="The Broad Institute Genomics Platform"/>
            <consortium name="The Broad Institute Genome Sequencing Center for Infectious Disease"/>
            <person name="Wu L."/>
            <person name="Ma J."/>
        </authorList>
    </citation>
    <scope>NUCLEOTIDE SEQUENCE [LARGE SCALE GENOMIC DNA]</scope>
    <source>
        <strain evidence="2">CCUG 54527</strain>
    </source>
</reference>
<gene>
    <name evidence="1" type="ORF">ACFPYN_03000</name>
</gene>
<protein>
    <submittedName>
        <fullName evidence="1">Imm26 family immunity protein</fullName>
    </submittedName>
</protein>
<organism evidence="1 2">
    <name type="scientific">Paenisporosarcina macmurdoensis</name>
    <dbReference type="NCBI Taxonomy" id="212659"/>
    <lineage>
        <taxon>Bacteria</taxon>
        <taxon>Bacillati</taxon>
        <taxon>Bacillota</taxon>
        <taxon>Bacilli</taxon>
        <taxon>Bacillales</taxon>
        <taxon>Caryophanaceae</taxon>
        <taxon>Paenisporosarcina</taxon>
    </lineage>
</organism>
<dbReference type="InterPro" id="IPR029278">
    <property type="entry name" value="Imm26"/>
</dbReference>
<dbReference type="Proteomes" id="UP001596170">
    <property type="component" value="Unassembled WGS sequence"/>
</dbReference>
<comment type="caution">
    <text evidence="1">The sequence shown here is derived from an EMBL/GenBank/DDBJ whole genome shotgun (WGS) entry which is preliminary data.</text>
</comment>
<dbReference type="Pfam" id="PF15428">
    <property type="entry name" value="Imm26"/>
    <property type="match status" value="1"/>
</dbReference>
<dbReference type="EMBL" id="JBHSRI010000002">
    <property type="protein sequence ID" value="MFC6038415.1"/>
    <property type="molecule type" value="Genomic_DNA"/>
</dbReference>
<evidence type="ECO:0000313" key="1">
    <source>
        <dbReference type="EMBL" id="MFC6038415.1"/>
    </source>
</evidence>
<dbReference type="RefSeq" id="WP_377732433.1">
    <property type="nucleotide sequence ID" value="NZ_JBHSRI010000002.1"/>
</dbReference>